<dbReference type="RefSeq" id="WP_196195069.1">
    <property type="nucleotide sequence ID" value="NZ_JADPRT010000006.1"/>
</dbReference>
<gene>
    <name evidence="2" type="ORF">I2501_17420</name>
</gene>
<feature type="compositionally biased region" description="Low complexity" evidence="1">
    <location>
        <begin position="65"/>
        <end position="75"/>
    </location>
</feature>
<reference evidence="2" key="1">
    <citation type="submission" date="2020-11" db="EMBL/GenBank/DDBJ databases">
        <title>Isolation and identification of active actinomycetes.</title>
        <authorList>
            <person name="Yu B."/>
        </authorList>
    </citation>
    <scope>NUCLEOTIDE SEQUENCE</scope>
    <source>
        <strain evidence="2">NEAU-YB345</strain>
    </source>
</reference>
<sequence length="89" mass="9460">MRRLTGPGGRAETGLTSAPVIDPTTQRPAGVITLTHLLHARLHDLTEEHHRERVLPRPAGDDRITATASGAAARTRLPHPGRGAARLPG</sequence>
<dbReference type="Proteomes" id="UP000657385">
    <property type="component" value="Unassembled WGS sequence"/>
</dbReference>
<evidence type="ECO:0000313" key="2">
    <source>
        <dbReference type="EMBL" id="MBF9069804.1"/>
    </source>
</evidence>
<evidence type="ECO:0000256" key="1">
    <source>
        <dbReference type="SAM" id="MobiDB-lite"/>
    </source>
</evidence>
<feature type="region of interest" description="Disordered" evidence="1">
    <location>
        <begin position="1"/>
        <end position="26"/>
    </location>
</feature>
<feature type="compositionally biased region" description="Basic and acidic residues" evidence="1">
    <location>
        <begin position="49"/>
        <end position="64"/>
    </location>
</feature>
<feature type="region of interest" description="Disordered" evidence="1">
    <location>
        <begin position="49"/>
        <end position="89"/>
    </location>
</feature>
<evidence type="ECO:0008006" key="4">
    <source>
        <dbReference type="Google" id="ProtNLM"/>
    </source>
</evidence>
<accession>A0A931B3S5</accession>
<name>A0A931B3S5_9ACTN</name>
<dbReference type="AlphaFoldDB" id="A0A931B3S5"/>
<proteinExistence type="predicted"/>
<feature type="compositionally biased region" description="Gly residues" evidence="1">
    <location>
        <begin position="1"/>
        <end position="11"/>
    </location>
</feature>
<keyword evidence="3" id="KW-1185">Reference proteome</keyword>
<protein>
    <recommendedName>
        <fullName evidence="4">CBS domain-containing protein</fullName>
    </recommendedName>
</protein>
<organism evidence="2 3">
    <name type="scientific">Streptacidiphilus fuscans</name>
    <dbReference type="NCBI Taxonomy" id="2789292"/>
    <lineage>
        <taxon>Bacteria</taxon>
        <taxon>Bacillati</taxon>
        <taxon>Actinomycetota</taxon>
        <taxon>Actinomycetes</taxon>
        <taxon>Kitasatosporales</taxon>
        <taxon>Streptomycetaceae</taxon>
        <taxon>Streptacidiphilus</taxon>
    </lineage>
</organism>
<comment type="caution">
    <text evidence="2">The sequence shown here is derived from an EMBL/GenBank/DDBJ whole genome shotgun (WGS) entry which is preliminary data.</text>
</comment>
<evidence type="ECO:0000313" key="3">
    <source>
        <dbReference type="Proteomes" id="UP000657385"/>
    </source>
</evidence>
<dbReference type="EMBL" id="JADPRT010000006">
    <property type="protein sequence ID" value="MBF9069804.1"/>
    <property type="molecule type" value="Genomic_DNA"/>
</dbReference>